<evidence type="ECO:0000256" key="1">
    <source>
        <dbReference type="SAM" id="Phobius"/>
    </source>
</evidence>
<dbReference type="NCBIfam" id="TIGR02532">
    <property type="entry name" value="IV_pilin_GFxxxE"/>
    <property type="match status" value="1"/>
</dbReference>
<name>A0A369UHD1_9GAMM</name>
<accession>A0A369UHD1</accession>
<keyword evidence="1" id="KW-1133">Transmembrane helix</keyword>
<dbReference type="OrthoDB" id="5296638at2"/>
<dbReference type="Proteomes" id="UP000253782">
    <property type="component" value="Unassembled WGS sequence"/>
</dbReference>
<dbReference type="Gene3D" id="3.30.700.10">
    <property type="entry name" value="Glycoprotein, Type 4 Pilin"/>
    <property type="match status" value="1"/>
</dbReference>
<dbReference type="Pfam" id="PF07963">
    <property type="entry name" value="N_methyl"/>
    <property type="match status" value="1"/>
</dbReference>
<reference evidence="2 3" key="1">
    <citation type="submission" date="2018-07" db="EMBL/GenBank/DDBJ databases">
        <title>Dyella tabacisoli L4-6T, whole genome shotgun sequence.</title>
        <authorList>
            <person name="Zhou X.-K."/>
            <person name="Li W.-J."/>
            <person name="Duan Y.-Q."/>
        </authorList>
    </citation>
    <scope>NUCLEOTIDE SEQUENCE [LARGE SCALE GENOMIC DNA]</scope>
    <source>
        <strain evidence="2 3">L4-6</strain>
    </source>
</reference>
<dbReference type="InterPro" id="IPR012902">
    <property type="entry name" value="N_methyl_site"/>
</dbReference>
<dbReference type="SUPFAM" id="SSF54523">
    <property type="entry name" value="Pili subunits"/>
    <property type="match status" value="1"/>
</dbReference>
<comment type="caution">
    <text evidence="2">The sequence shown here is derived from an EMBL/GenBank/DDBJ whole genome shotgun (WGS) entry which is preliminary data.</text>
</comment>
<dbReference type="AlphaFoldDB" id="A0A369UHD1"/>
<dbReference type="PANTHER" id="PTHR30093">
    <property type="entry name" value="GENERAL SECRETION PATHWAY PROTEIN G"/>
    <property type="match status" value="1"/>
</dbReference>
<feature type="transmembrane region" description="Helical" evidence="1">
    <location>
        <begin position="12"/>
        <end position="38"/>
    </location>
</feature>
<sequence>MINNRERQVMRVFGFSLIELMVVVAIVAILAAIAIPAYGRYADRARRVDGQELLLRIAHAQERHYATYNTYGALADIGFVDVMSEKGYYSARVTLAASIGTAAQGYVAIAQPQGMQANDACLELTISSSGKKDASGTTSNGNCW</sequence>
<dbReference type="EMBL" id="QQAH01000023">
    <property type="protein sequence ID" value="RDD79956.1"/>
    <property type="molecule type" value="Genomic_DNA"/>
</dbReference>
<dbReference type="InterPro" id="IPR045584">
    <property type="entry name" value="Pilin-like"/>
</dbReference>
<dbReference type="PANTHER" id="PTHR30093:SF47">
    <property type="entry name" value="TYPE IV PILUS NON-CORE MINOR PILIN PILE"/>
    <property type="match status" value="1"/>
</dbReference>
<evidence type="ECO:0000313" key="2">
    <source>
        <dbReference type="EMBL" id="RDD79956.1"/>
    </source>
</evidence>
<protein>
    <submittedName>
        <fullName evidence="2">Prepilin-type N-terminal cleavage/methylation domain-containing protein</fullName>
    </submittedName>
</protein>
<keyword evidence="1" id="KW-0812">Transmembrane</keyword>
<dbReference type="GO" id="GO:0043683">
    <property type="term" value="P:type IV pilus assembly"/>
    <property type="evidence" value="ECO:0007669"/>
    <property type="project" value="InterPro"/>
</dbReference>
<dbReference type="Pfam" id="PF16732">
    <property type="entry name" value="ComP_DUS"/>
    <property type="match status" value="1"/>
</dbReference>
<gene>
    <name evidence="2" type="ORF">DVJ77_20110</name>
</gene>
<proteinExistence type="predicted"/>
<organism evidence="2 3">
    <name type="scientific">Dyella tabacisoli</name>
    <dbReference type="NCBI Taxonomy" id="2282381"/>
    <lineage>
        <taxon>Bacteria</taxon>
        <taxon>Pseudomonadati</taxon>
        <taxon>Pseudomonadota</taxon>
        <taxon>Gammaproteobacteria</taxon>
        <taxon>Lysobacterales</taxon>
        <taxon>Rhodanobacteraceae</taxon>
        <taxon>Dyella</taxon>
    </lineage>
</organism>
<keyword evidence="1" id="KW-0472">Membrane</keyword>
<evidence type="ECO:0000313" key="3">
    <source>
        <dbReference type="Proteomes" id="UP000253782"/>
    </source>
</evidence>
<keyword evidence="3" id="KW-1185">Reference proteome</keyword>
<dbReference type="InterPro" id="IPR031982">
    <property type="entry name" value="PilE-like"/>
</dbReference>